<dbReference type="SUPFAM" id="SSF103515">
    <property type="entry name" value="Autotransporter"/>
    <property type="match status" value="1"/>
</dbReference>
<dbReference type="Pfam" id="PF12951">
    <property type="entry name" value="PATR"/>
    <property type="match status" value="2"/>
</dbReference>
<dbReference type="NCBIfam" id="TIGR01414">
    <property type="entry name" value="autotrans_barl"/>
    <property type="match status" value="1"/>
</dbReference>
<dbReference type="Gene3D" id="2.40.128.130">
    <property type="entry name" value="Autotransporter beta-domain"/>
    <property type="match status" value="1"/>
</dbReference>
<dbReference type="InterPro" id="IPR013425">
    <property type="entry name" value="Autotrns_rpt"/>
</dbReference>
<name>A0A7X5XMQ9_9SPHN</name>
<dbReference type="NCBIfam" id="TIGR02601">
    <property type="entry name" value="autotrns_rpt"/>
    <property type="match status" value="1"/>
</dbReference>
<proteinExistence type="predicted"/>
<evidence type="ECO:0000259" key="3">
    <source>
        <dbReference type="PROSITE" id="PS51208"/>
    </source>
</evidence>
<dbReference type="SMART" id="SM00869">
    <property type="entry name" value="Autotransporter"/>
    <property type="match status" value="1"/>
</dbReference>
<comment type="caution">
    <text evidence="4">The sequence shown here is derived from an EMBL/GenBank/DDBJ whole genome shotgun (WGS) entry which is preliminary data.</text>
</comment>
<feature type="domain" description="Autotransporter" evidence="3">
    <location>
        <begin position="1679"/>
        <end position="1953"/>
    </location>
</feature>
<keyword evidence="1 2" id="KW-0732">Signal</keyword>
<organism evidence="4 5">
    <name type="scientific">Sphingopyxis italica</name>
    <dbReference type="NCBI Taxonomy" id="1129133"/>
    <lineage>
        <taxon>Bacteria</taxon>
        <taxon>Pseudomonadati</taxon>
        <taxon>Pseudomonadota</taxon>
        <taxon>Alphaproteobacteria</taxon>
        <taxon>Sphingomonadales</taxon>
        <taxon>Sphingomonadaceae</taxon>
        <taxon>Sphingopyxis</taxon>
    </lineage>
</organism>
<evidence type="ECO:0000256" key="1">
    <source>
        <dbReference type="ARBA" id="ARBA00022729"/>
    </source>
</evidence>
<dbReference type="SUPFAM" id="SSF51126">
    <property type="entry name" value="Pectin lyase-like"/>
    <property type="match status" value="1"/>
</dbReference>
<dbReference type="InterPro" id="IPR006315">
    <property type="entry name" value="OM_autotransptr_brl_dom"/>
</dbReference>
<keyword evidence="5" id="KW-1185">Reference proteome</keyword>
<gene>
    <name evidence="4" type="ORF">GGR90_000090</name>
</gene>
<feature type="signal peptide" evidence="2">
    <location>
        <begin position="1"/>
        <end position="29"/>
    </location>
</feature>
<dbReference type="Pfam" id="PF03797">
    <property type="entry name" value="Autotransporter"/>
    <property type="match status" value="1"/>
</dbReference>
<dbReference type="RefSeq" id="WP_167918417.1">
    <property type="nucleotide sequence ID" value="NZ_JAATIT010000001.1"/>
</dbReference>
<protein>
    <submittedName>
        <fullName evidence="4">Outer membrane autotransporter protein</fullName>
    </submittedName>
</protein>
<reference evidence="4 5" key="1">
    <citation type="submission" date="2020-03" db="EMBL/GenBank/DDBJ databases">
        <title>Genomic Encyclopedia of Type Strains, Phase IV (KMG-IV): sequencing the most valuable type-strain genomes for metagenomic binning, comparative biology and taxonomic classification.</title>
        <authorList>
            <person name="Goeker M."/>
        </authorList>
    </citation>
    <scope>NUCLEOTIDE SEQUENCE [LARGE SCALE GENOMIC DNA]</scope>
    <source>
        <strain evidence="4 5">DSM 25229</strain>
    </source>
</reference>
<dbReference type="GO" id="GO:0019867">
    <property type="term" value="C:outer membrane"/>
    <property type="evidence" value="ECO:0007669"/>
    <property type="project" value="InterPro"/>
</dbReference>
<accession>A0A7X5XMQ9</accession>
<evidence type="ECO:0000313" key="5">
    <source>
        <dbReference type="Proteomes" id="UP000535078"/>
    </source>
</evidence>
<dbReference type="InterPro" id="IPR005546">
    <property type="entry name" value="Autotransporte_beta"/>
</dbReference>
<dbReference type="InterPro" id="IPR011050">
    <property type="entry name" value="Pectin_lyase_fold/virulence"/>
</dbReference>
<dbReference type="EMBL" id="JAATIT010000001">
    <property type="protein sequence ID" value="NJB87938.1"/>
    <property type="molecule type" value="Genomic_DNA"/>
</dbReference>
<sequence length="1953" mass="192168">MSRISKSRLLATSAIVGLSIGQIVAPAAAQESFGIHNDQPESLEIVIEEDDADVEGLDIGIYADNGPVTVDNAGEIRGLGTSIGSAQSRPSGGIVIAQPGSSVTNRNSGEITGGSNGIATSYFFSEDANGDELPPQPLAANTSVTNAGTIIGQAGTGVGLAGGGSVTNSGTIQGLTGNAGNGAQGIGVAITEFPDRIAEGVTGIGTITNSETGLIEGTVFGALLQGGGTIENAGIIRSTGNPNPATPGTSPFGVILTASPEQIGRTATVDNGGAISGFLGILAGGSLDAAVINNSGTINAVTTAIFANLSGDLVVNNAEGGEITANGFIAINSADGTLTIDNAGLIRSDNNVAIMVGTADAQIANSGLIEGGSFGILSGAVQLPGDTAPVLRAVGTDIVNSGIIVGQNNDAIRLVGGGTVVNSGVINGQNFVQADGVNMFADEGQDPATYVSSVTNSAEGQIIGVRAGVALSAGGTVDNAGAIDGNSMGVLIQNGEAPLTAAVTNSGAITGSAGSGIVGFGNLEGFAVANSGAIAGEGGDGVYLNLTATEAAVIDNAADATIEGSESGIHVENGAATITNAGTIRGNGGNLGFDAPPDAGITLSGGVSSVTNSGTISGNRFGITTAGRFNPETGLLESLAVDTTVVNSGTIVGDNDDGVRLIGGGSVTNSGIISGRTEAFADGVSMFAFTDQANESYSALVTNEVEGQIDGNRFGVILSGGGDVANAGTITGVSGGVYLQGTGLDSEERSGLTASVVNSGSIRGTGDFGGSGGDGYGVGFGSDLESATLDNSGTIDSEFGAGVSLGTLADVVVTNAADGMITGATSGIYSYANGTLTIDNAGTIRGNGAYDGFDAPPDAGITIGTASSSVTNSGTISGAGAGITTAYLFDEEINQLVLLAVGTTVENSGTIAGESNDGVRLIGGGSVTNSGAISGSGAPSADGISMFRGEGQLAEGYAATVANGAEGTIDGARFGIILSGGGSVDNAGAIGGELGGVVIQSQFDGEDAGLTGTLTNSGTISGGVEAGVQFSAGLASVVVDNSGAIDGATIGLGHGTTGTMALTNSGTIAGGVTGVESDAGGSVTLVNSGTISGETGAAFTALTQTSLDNSGVLSGGSGVAVQLGAFDDGVTLRTGSAITGVVDAGAGIDTLTLDGDVLELTEAQQLTAANGFEALDVAAGYWSTSGFVGEFGNVTVGEGASLQVNEVDLGEEGTSSPILTSAVRTDGLLVLNFGEDETVSALDDLTIDGAGQLQLIGDAVFTVDTANIAHTGGTIISNGGLVLTGVLQGDVRTEGDGTFELGAGGTEGSFAGNIVNDGRFVFNRSDDYDFLGDFSGNGVLDKKGEGALTFMGDYAFDGVTNILGGSVRIGGTIDPTTDFNLGDGGSLDITGKDQTIGGLEGEEGSNVELGDSELTVDQPENSSFGGELSGTGSFVKQGEGTLNLTGDSSYTGPTSVNGGTLAVNGSIVSPVTVNSGGTLGGNGSVGSTTVGGGGTLAPGNSIGRLTVNGDLAFAAGSTYEVEVNAAGEADRLDATGAVTIDSTASVAVLAEDGEYDGRTDYVILTGAGGITGTFGTVTSDLAFLDPLLRYDVNSVILSLYRNDIDFADIAVGFNQASVATAVQALGVDNPLYEAVLVQNAATAQASFGDLSGEILASALSGLTDDSRHLRNSLMGMKAPEESGAFVWGSAFGGWGDFDANRGNFAMDTDNKGLVAGVGFGGNGFAAALSAGIGSSDFRFDGRNDRAEVDSKYLAAHATYGGGEGLRGTVGVSYAWHDIDTRRGIGGAPLAQTLTSKRDADTMQIFGEIGYDIAAGNTAVTPFARLAHVDTGSDAFTETGGTAALAVGKADQKTTFLSLGARAQFNAGQPGFQPYLSAAWNRAMGDRGAPIVSRFVAGGPAFDIVGIAIPKNSAEVEAGFEFTTGAFRLGAAYTGTLASDRSAHGARVTARIAF</sequence>
<dbReference type="Gene3D" id="2.160.20.20">
    <property type="match status" value="1"/>
</dbReference>
<evidence type="ECO:0000256" key="2">
    <source>
        <dbReference type="SAM" id="SignalP"/>
    </source>
</evidence>
<dbReference type="InterPro" id="IPR036709">
    <property type="entry name" value="Autotransporte_beta_dom_sf"/>
</dbReference>
<dbReference type="InterPro" id="IPR012332">
    <property type="entry name" value="Autotransporter_pectin_lyase_C"/>
</dbReference>
<dbReference type="Proteomes" id="UP000535078">
    <property type="component" value="Unassembled WGS sequence"/>
</dbReference>
<evidence type="ECO:0000313" key="4">
    <source>
        <dbReference type="EMBL" id="NJB87938.1"/>
    </source>
</evidence>
<dbReference type="PROSITE" id="PS51208">
    <property type="entry name" value="AUTOTRANSPORTER"/>
    <property type="match status" value="1"/>
</dbReference>
<feature type="chain" id="PRO_5031213334" evidence="2">
    <location>
        <begin position="30"/>
        <end position="1953"/>
    </location>
</feature>